<proteinExistence type="predicted"/>
<accession>A0ABS3LAA4</accession>
<evidence type="ECO:0000313" key="1">
    <source>
        <dbReference type="EMBL" id="MBO1306551.1"/>
    </source>
</evidence>
<comment type="caution">
    <text evidence="1">The sequence shown here is derived from an EMBL/GenBank/DDBJ whole genome shotgun (WGS) entry which is preliminary data.</text>
</comment>
<organism evidence="1 2">
    <name type="scientific">Candidatus Enterococcus moelleringii</name>
    <dbReference type="NCBI Taxonomy" id="2815325"/>
    <lineage>
        <taxon>Bacteria</taxon>
        <taxon>Bacillati</taxon>
        <taxon>Bacillota</taxon>
        <taxon>Bacilli</taxon>
        <taxon>Lactobacillales</taxon>
        <taxon>Enterococcaceae</taxon>
        <taxon>Enterococcus</taxon>
    </lineage>
</organism>
<dbReference type="Proteomes" id="UP000664601">
    <property type="component" value="Unassembled WGS sequence"/>
</dbReference>
<evidence type="ECO:0000313" key="2">
    <source>
        <dbReference type="Proteomes" id="UP000664601"/>
    </source>
</evidence>
<protein>
    <submittedName>
        <fullName evidence="1">4-hydroxy-3-methylbut-2-enyl diphosphate reductase</fullName>
    </submittedName>
</protein>
<keyword evidence="2" id="KW-1185">Reference proteome</keyword>
<reference evidence="1 2" key="1">
    <citation type="submission" date="2021-03" db="EMBL/GenBank/DDBJ databases">
        <title>Enterococcal diversity collection.</title>
        <authorList>
            <person name="Gilmore M.S."/>
            <person name="Schwartzman J."/>
            <person name="Van Tyne D."/>
            <person name="Martin M."/>
            <person name="Earl A.M."/>
            <person name="Manson A.L."/>
            <person name="Straub T."/>
            <person name="Salamzade R."/>
            <person name="Saavedra J."/>
            <person name="Lebreton F."/>
            <person name="Prichula J."/>
            <person name="Schaufler K."/>
            <person name="Gaca A."/>
            <person name="Sgardioli B."/>
            <person name="Wagenaar J."/>
            <person name="Strong T."/>
        </authorList>
    </citation>
    <scope>NUCLEOTIDE SEQUENCE [LARGE SCALE GENOMIC DNA]</scope>
    <source>
        <strain evidence="1 2">669A</strain>
    </source>
</reference>
<name>A0ABS3LAA4_9ENTE</name>
<gene>
    <name evidence="1" type="ORF">JZO70_10280</name>
</gene>
<dbReference type="RefSeq" id="WP_207673478.1">
    <property type="nucleotide sequence ID" value="NZ_JAFREM010000016.1"/>
</dbReference>
<sequence length="61" mass="7024">MKLWELVGKHARLTFNNGEIIEGEILDWTDDYTSISGEEEIVIGTCIYAESDYKTIEIIEK</sequence>
<dbReference type="EMBL" id="JAFREM010000016">
    <property type="protein sequence ID" value="MBO1306551.1"/>
    <property type="molecule type" value="Genomic_DNA"/>
</dbReference>